<comment type="caution">
    <text evidence="1">The sequence shown here is derived from an EMBL/GenBank/DDBJ whole genome shotgun (WGS) entry which is preliminary data.</text>
</comment>
<reference evidence="1 2" key="1">
    <citation type="submission" date="2020-06" db="EMBL/GenBank/DDBJ databases">
        <title>Transcriptomic and genomic resources for Thalictrum thalictroides and T. hernandezii: Facilitating candidate gene discovery in an emerging model plant lineage.</title>
        <authorList>
            <person name="Arias T."/>
            <person name="Riano-Pachon D.M."/>
            <person name="Di Stilio V.S."/>
        </authorList>
    </citation>
    <scope>NUCLEOTIDE SEQUENCE [LARGE SCALE GENOMIC DNA]</scope>
    <source>
        <strain evidence="2">cv. WT478/WT964</strain>
        <tissue evidence="1">Leaves</tissue>
    </source>
</reference>
<proteinExistence type="predicted"/>
<protein>
    <submittedName>
        <fullName evidence="1">Uncharacterized protein</fullName>
    </submittedName>
</protein>
<dbReference type="AlphaFoldDB" id="A0A7J6WMQ6"/>
<dbReference type="Proteomes" id="UP000554482">
    <property type="component" value="Unassembled WGS sequence"/>
</dbReference>
<evidence type="ECO:0000313" key="1">
    <source>
        <dbReference type="EMBL" id="KAF5198649.1"/>
    </source>
</evidence>
<keyword evidence="2" id="KW-1185">Reference proteome</keyword>
<evidence type="ECO:0000313" key="2">
    <source>
        <dbReference type="Proteomes" id="UP000554482"/>
    </source>
</evidence>
<gene>
    <name evidence="1" type="ORF">FRX31_011767</name>
</gene>
<dbReference type="EMBL" id="JABWDY010013026">
    <property type="protein sequence ID" value="KAF5198649.1"/>
    <property type="molecule type" value="Genomic_DNA"/>
</dbReference>
<sequence>MRFEFFTGSVKGAEVPCETYARQAPLIATAFLVAPITCKSMCTLQHYTSLQMLTKLKTYFGYVDSSACPVK</sequence>
<accession>A0A7J6WMQ6</accession>
<name>A0A7J6WMQ6_THATH</name>
<organism evidence="1 2">
    <name type="scientific">Thalictrum thalictroides</name>
    <name type="common">Rue-anemone</name>
    <name type="synonym">Anemone thalictroides</name>
    <dbReference type="NCBI Taxonomy" id="46969"/>
    <lineage>
        <taxon>Eukaryota</taxon>
        <taxon>Viridiplantae</taxon>
        <taxon>Streptophyta</taxon>
        <taxon>Embryophyta</taxon>
        <taxon>Tracheophyta</taxon>
        <taxon>Spermatophyta</taxon>
        <taxon>Magnoliopsida</taxon>
        <taxon>Ranunculales</taxon>
        <taxon>Ranunculaceae</taxon>
        <taxon>Thalictroideae</taxon>
        <taxon>Thalictrum</taxon>
    </lineage>
</organism>